<comment type="caution">
    <text evidence="2">The sequence shown here is derived from an EMBL/GenBank/DDBJ whole genome shotgun (WGS) entry which is preliminary data.</text>
</comment>
<protein>
    <submittedName>
        <fullName evidence="2">Uncharacterized protein</fullName>
    </submittedName>
</protein>
<gene>
    <name evidence="2" type="ORF">V8G58_01915</name>
</gene>
<evidence type="ECO:0000313" key="3">
    <source>
        <dbReference type="Proteomes" id="UP001610100"/>
    </source>
</evidence>
<dbReference type="RefSeq" id="WP_344739092.1">
    <property type="nucleotide sequence ID" value="NZ_BAABAY010000001.1"/>
</dbReference>
<accession>A0ABW7MV15</accession>
<dbReference type="Proteomes" id="UP001610100">
    <property type="component" value="Unassembled WGS sequence"/>
</dbReference>
<keyword evidence="3" id="KW-1185">Reference proteome</keyword>
<feature type="chain" id="PRO_5045065879" evidence="1">
    <location>
        <begin position="22"/>
        <end position="141"/>
    </location>
</feature>
<keyword evidence="1" id="KW-0732">Signal</keyword>
<sequence length="141" mass="16405">MRTSKFIILLTILSMGLQSFAQNKEKKYAFAVYISNGTATSDCVNINQAYVSPIVSSNFGDWRDEENAIPDLEMKWAKKCEAKFNIRETWCFSDNYGPAVWEKNYGKVDEERDTMISDLQRQGYTVSESYIFSFYYNYNPN</sequence>
<evidence type="ECO:0000313" key="2">
    <source>
        <dbReference type="EMBL" id="MFH6770673.1"/>
    </source>
</evidence>
<feature type="signal peptide" evidence="1">
    <location>
        <begin position="1"/>
        <end position="21"/>
    </location>
</feature>
<organism evidence="2 3">
    <name type="scientific">Gaetbulibacter aestuarii</name>
    <dbReference type="NCBI Taxonomy" id="1502358"/>
    <lineage>
        <taxon>Bacteria</taxon>
        <taxon>Pseudomonadati</taxon>
        <taxon>Bacteroidota</taxon>
        <taxon>Flavobacteriia</taxon>
        <taxon>Flavobacteriales</taxon>
        <taxon>Flavobacteriaceae</taxon>
        <taxon>Gaetbulibacter</taxon>
    </lineage>
</organism>
<evidence type="ECO:0000256" key="1">
    <source>
        <dbReference type="SAM" id="SignalP"/>
    </source>
</evidence>
<name>A0ABW7MV15_9FLAO</name>
<dbReference type="EMBL" id="JBAWKB010000001">
    <property type="protein sequence ID" value="MFH6770673.1"/>
    <property type="molecule type" value="Genomic_DNA"/>
</dbReference>
<reference evidence="2 3" key="1">
    <citation type="submission" date="2024-02" db="EMBL/GenBank/DDBJ databases">
        <title>A Gaetbulibacter species isolated from tidal flats and genomic insights of their niches.</title>
        <authorList>
            <person name="Ye Y."/>
        </authorList>
    </citation>
    <scope>NUCLEOTIDE SEQUENCE [LARGE SCALE GENOMIC DNA]</scope>
    <source>
        <strain evidence="2 3">KYW382</strain>
    </source>
</reference>
<proteinExistence type="predicted"/>